<sequence>MAGIEQTKEVMTFIFSLSEAVEKSLDDGEFSWSDARYFLDPLKKLKPALNEIDEVIPEIMDLDDDELSELVAYAKDKFDLDDDGAEEKVERVVDCGVELLRLFTDLKKSPA</sequence>
<gene>
    <name evidence="1" type="ORF">METZ01_LOCUS70270</name>
</gene>
<protein>
    <submittedName>
        <fullName evidence="1">Uncharacterized protein</fullName>
    </submittedName>
</protein>
<accession>A0A381TMX1</accession>
<dbReference type="AlphaFoldDB" id="A0A381TMX1"/>
<proteinExistence type="predicted"/>
<evidence type="ECO:0000313" key="1">
    <source>
        <dbReference type="EMBL" id="SVA17416.1"/>
    </source>
</evidence>
<reference evidence="1" key="1">
    <citation type="submission" date="2018-05" db="EMBL/GenBank/DDBJ databases">
        <authorList>
            <person name="Lanie J.A."/>
            <person name="Ng W.-L."/>
            <person name="Kazmierczak K.M."/>
            <person name="Andrzejewski T.M."/>
            <person name="Davidsen T.M."/>
            <person name="Wayne K.J."/>
            <person name="Tettelin H."/>
            <person name="Glass J.I."/>
            <person name="Rusch D."/>
            <person name="Podicherti R."/>
            <person name="Tsui H.-C.T."/>
            <person name="Winkler M.E."/>
        </authorList>
    </citation>
    <scope>NUCLEOTIDE SEQUENCE</scope>
</reference>
<name>A0A381TMX1_9ZZZZ</name>
<organism evidence="1">
    <name type="scientific">marine metagenome</name>
    <dbReference type="NCBI Taxonomy" id="408172"/>
    <lineage>
        <taxon>unclassified sequences</taxon>
        <taxon>metagenomes</taxon>
        <taxon>ecological metagenomes</taxon>
    </lineage>
</organism>
<dbReference type="EMBL" id="UINC01004866">
    <property type="protein sequence ID" value="SVA17416.1"/>
    <property type="molecule type" value="Genomic_DNA"/>
</dbReference>